<dbReference type="InterPro" id="IPR017853">
    <property type="entry name" value="GH"/>
</dbReference>
<keyword evidence="3" id="KW-0378">Hydrolase</keyword>
<dbReference type="InterPro" id="IPR001223">
    <property type="entry name" value="Glyco_hydro18_cat"/>
</dbReference>
<name>A0ABT7TBH8_9MICO</name>
<dbReference type="SUPFAM" id="SSF51445">
    <property type="entry name" value="(Trans)glycosidases"/>
    <property type="match status" value="1"/>
</dbReference>
<feature type="signal peptide" evidence="1">
    <location>
        <begin position="1"/>
        <end position="25"/>
    </location>
</feature>
<dbReference type="Pfam" id="PF00704">
    <property type="entry name" value="Glyco_hydro_18"/>
    <property type="match status" value="1"/>
</dbReference>
<dbReference type="GO" id="GO:0016787">
    <property type="term" value="F:hydrolase activity"/>
    <property type="evidence" value="ECO:0007669"/>
    <property type="project" value="UniProtKB-KW"/>
</dbReference>
<dbReference type="EMBL" id="JAUCML010000010">
    <property type="protein sequence ID" value="MDM7886307.1"/>
    <property type="molecule type" value="Genomic_DNA"/>
</dbReference>
<accession>A0ABT7TBH8</accession>
<feature type="domain" description="GH18" evidence="2">
    <location>
        <begin position="31"/>
        <end position="336"/>
    </location>
</feature>
<keyword evidence="1" id="KW-0732">Signal</keyword>
<reference evidence="3 4" key="1">
    <citation type="submission" date="2023-06" db="EMBL/GenBank/DDBJ databases">
        <authorList>
            <person name="Feng G."/>
            <person name="Li J."/>
            <person name="Zhu H."/>
        </authorList>
    </citation>
    <scope>NUCLEOTIDE SEQUENCE [LARGE SCALE GENOMIC DNA]</scope>
    <source>
        <strain evidence="3 4">RHCKG23</strain>
    </source>
</reference>
<feature type="chain" id="PRO_5045410022" evidence="1">
    <location>
        <begin position="26"/>
        <end position="336"/>
    </location>
</feature>
<gene>
    <name evidence="3" type="ORF">QUG92_14440</name>
</gene>
<organism evidence="3 4">
    <name type="scientific">Curtobacterium citri</name>
    <dbReference type="NCBI Taxonomy" id="3055139"/>
    <lineage>
        <taxon>Bacteria</taxon>
        <taxon>Bacillati</taxon>
        <taxon>Actinomycetota</taxon>
        <taxon>Actinomycetes</taxon>
        <taxon>Micrococcales</taxon>
        <taxon>Microbacteriaceae</taxon>
        <taxon>Curtobacterium</taxon>
    </lineage>
</organism>
<keyword evidence="4" id="KW-1185">Reference proteome</keyword>
<dbReference type="PANTHER" id="PTHR46066">
    <property type="entry name" value="CHITINASE DOMAIN-CONTAINING PROTEIN 1 FAMILY MEMBER"/>
    <property type="match status" value="1"/>
</dbReference>
<dbReference type="PROSITE" id="PS51257">
    <property type="entry name" value="PROKAR_LIPOPROTEIN"/>
    <property type="match status" value="1"/>
</dbReference>
<evidence type="ECO:0000259" key="2">
    <source>
        <dbReference type="PROSITE" id="PS51910"/>
    </source>
</evidence>
<dbReference type="PANTHER" id="PTHR46066:SF2">
    <property type="entry name" value="CHITINASE DOMAIN-CONTAINING PROTEIN 1"/>
    <property type="match status" value="1"/>
</dbReference>
<dbReference type="Gene3D" id="3.20.20.80">
    <property type="entry name" value="Glycosidases"/>
    <property type="match status" value="1"/>
</dbReference>
<evidence type="ECO:0000313" key="3">
    <source>
        <dbReference type="EMBL" id="MDM7886307.1"/>
    </source>
</evidence>
<dbReference type="Gene3D" id="3.10.50.10">
    <property type="match status" value="1"/>
</dbReference>
<dbReference type="InterPro" id="IPR011583">
    <property type="entry name" value="Chitinase_II/V-like_cat"/>
</dbReference>
<comment type="caution">
    <text evidence="3">The sequence shown here is derived from an EMBL/GenBank/DDBJ whole genome shotgun (WGS) entry which is preliminary data.</text>
</comment>
<sequence>MLRRSVLTAAVVVLASVSLTGCAGATGSSRPLVEAYAEPGDRLAARVTAATEHAATIGIDGVTLTDDGAALHPLPEGTDELTRAAAAGGAGTELLVSNYSESLGDFSPETGTALLGDPDAREHVAHELAAVAAAHHLDGVQIDLESLRAQDRAGLVAFAAALEAAVHDELGDDAEVSMAVMASTSTSGFRDTGYDLGALAEHVDRFVLMTYDEHGPWSEPGTVGALPWAERVVRAAEHEGLPADRIDLGIAGYGYVWGADEGSDDAGQVSPARARDLAGDAARWSERTGEWSATLDDGRELHWSDARSYRARVALARDLGLHGVAYWSLGTQALPA</sequence>
<proteinExistence type="predicted"/>
<protein>
    <submittedName>
        <fullName evidence="3">Glycosyl hydrolase family 18 protein</fullName>
    </submittedName>
</protein>
<dbReference type="InterPro" id="IPR029070">
    <property type="entry name" value="Chitinase_insertion_sf"/>
</dbReference>
<evidence type="ECO:0000256" key="1">
    <source>
        <dbReference type="SAM" id="SignalP"/>
    </source>
</evidence>
<dbReference type="RefSeq" id="WP_289459621.1">
    <property type="nucleotide sequence ID" value="NZ_JAUCML010000010.1"/>
</dbReference>
<dbReference type="PROSITE" id="PS51910">
    <property type="entry name" value="GH18_2"/>
    <property type="match status" value="1"/>
</dbReference>
<evidence type="ECO:0000313" key="4">
    <source>
        <dbReference type="Proteomes" id="UP001237823"/>
    </source>
</evidence>
<dbReference type="Proteomes" id="UP001237823">
    <property type="component" value="Unassembled WGS sequence"/>
</dbReference>
<dbReference type="SMART" id="SM00636">
    <property type="entry name" value="Glyco_18"/>
    <property type="match status" value="1"/>
</dbReference>